<proteinExistence type="predicted"/>
<organism evidence="7">
    <name type="scientific">marine sediment metagenome</name>
    <dbReference type="NCBI Taxonomy" id="412755"/>
    <lineage>
        <taxon>unclassified sequences</taxon>
        <taxon>metagenomes</taxon>
        <taxon>ecological metagenomes</taxon>
    </lineage>
</organism>
<protein>
    <submittedName>
        <fullName evidence="7">Uncharacterized protein</fullName>
    </submittedName>
</protein>
<accession>A0A0F9E3I3</accession>
<evidence type="ECO:0000313" key="7">
    <source>
        <dbReference type="EMBL" id="KKL68554.1"/>
    </source>
</evidence>
<dbReference type="PANTHER" id="PTHR30294:SF29">
    <property type="entry name" value="MULTIDRUG ABC TRANSPORTER PERMEASE YBHS-RELATED"/>
    <property type="match status" value="1"/>
</dbReference>
<dbReference type="AlphaFoldDB" id="A0A0F9E3I3"/>
<keyword evidence="3 6" id="KW-0812">Transmembrane</keyword>
<comment type="caution">
    <text evidence="7">The sequence shown here is derived from an EMBL/GenBank/DDBJ whole genome shotgun (WGS) entry which is preliminary data.</text>
</comment>
<dbReference type="EMBL" id="LAZR01026492">
    <property type="protein sequence ID" value="KKL68554.1"/>
    <property type="molecule type" value="Genomic_DNA"/>
</dbReference>
<feature type="non-terminal residue" evidence="7">
    <location>
        <position position="168"/>
    </location>
</feature>
<keyword evidence="4 6" id="KW-1133">Transmembrane helix</keyword>
<dbReference type="GO" id="GO:0005886">
    <property type="term" value="C:plasma membrane"/>
    <property type="evidence" value="ECO:0007669"/>
    <property type="project" value="UniProtKB-SubCell"/>
</dbReference>
<evidence type="ECO:0000256" key="2">
    <source>
        <dbReference type="ARBA" id="ARBA00022475"/>
    </source>
</evidence>
<keyword evidence="5 6" id="KW-0472">Membrane</keyword>
<name>A0A0F9E3I3_9ZZZZ</name>
<sequence length="168" mass="19224">MFEVFKKEIRELLRDKKTLIFIVALPVAIFPLLFAVMAFISSQAALEAEQKVNTYAIINGQYAQSFTDKVFYHKSFELYKGEQTFTTVAELTEAVRAGTIDMGIYLPSDAKQTLDEAKQSQWQVVYNDAKAINFLFDRVKELAEEFGDDLRIEKLLSYGISEQQQQAI</sequence>
<dbReference type="InterPro" id="IPR051449">
    <property type="entry name" value="ABC-2_transporter_component"/>
</dbReference>
<gene>
    <name evidence="7" type="ORF">LCGC14_2123800</name>
</gene>
<evidence type="ECO:0000256" key="4">
    <source>
        <dbReference type="ARBA" id="ARBA00022989"/>
    </source>
</evidence>
<keyword evidence="2" id="KW-1003">Cell membrane</keyword>
<evidence type="ECO:0000256" key="6">
    <source>
        <dbReference type="SAM" id="Phobius"/>
    </source>
</evidence>
<comment type="subcellular location">
    <subcellularLocation>
        <location evidence="1">Cell membrane</location>
        <topology evidence="1">Multi-pass membrane protein</topology>
    </subcellularLocation>
</comment>
<reference evidence="7" key="1">
    <citation type="journal article" date="2015" name="Nature">
        <title>Complex archaea that bridge the gap between prokaryotes and eukaryotes.</title>
        <authorList>
            <person name="Spang A."/>
            <person name="Saw J.H."/>
            <person name="Jorgensen S.L."/>
            <person name="Zaremba-Niedzwiedzka K."/>
            <person name="Martijn J."/>
            <person name="Lind A.E."/>
            <person name="van Eijk R."/>
            <person name="Schleper C."/>
            <person name="Guy L."/>
            <person name="Ettema T.J."/>
        </authorList>
    </citation>
    <scope>NUCLEOTIDE SEQUENCE</scope>
</reference>
<feature type="transmembrane region" description="Helical" evidence="6">
    <location>
        <begin position="20"/>
        <end position="40"/>
    </location>
</feature>
<evidence type="ECO:0000256" key="3">
    <source>
        <dbReference type="ARBA" id="ARBA00022692"/>
    </source>
</evidence>
<evidence type="ECO:0000256" key="5">
    <source>
        <dbReference type="ARBA" id="ARBA00023136"/>
    </source>
</evidence>
<dbReference type="PANTHER" id="PTHR30294">
    <property type="entry name" value="MEMBRANE COMPONENT OF ABC TRANSPORTER YHHJ-RELATED"/>
    <property type="match status" value="1"/>
</dbReference>
<evidence type="ECO:0000256" key="1">
    <source>
        <dbReference type="ARBA" id="ARBA00004651"/>
    </source>
</evidence>